<dbReference type="NCBIfam" id="NF009773">
    <property type="entry name" value="PRK13270.1"/>
    <property type="match status" value="1"/>
</dbReference>
<accession>A0AA41ZHR1</accession>
<evidence type="ECO:0000313" key="3">
    <source>
        <dbReference type="EMBL" id="MCX2525459.1"/>
    </source>
</evidence>
<dbReference type="PROSITE" id="PS00927">
    <property type="entry name" value="TREHALASE_1"/>
    <property type="match status" value="1"/>
</dbReference>
<reference evidence="3" key="1">
    <citation type="submission" date="2022-11" db="EMBL/GenBank/DDBJ databases">
        <title>Larsenimonas rhizosphaerae sp. nov., isolated from a tidal mudflat.</title>
        <authorList>
            <person name="Lee S.D."/>
            <person name="Kim I.S."/>
        </authorList>
    </citation>
    <scope>NUCLEOTIDE SEQUENCE</scope>
    <source>
        <strain evidence="3">GH2-1</strain>
    </source>
</reference>
<dbReference type="InterPro" id="IPR012341">
    <property type="entry name" value="6hp_glycosidase-like_sf"/>
</dbReference>
<comment type="caution">
    <text evidence="3">The sequence shown here is derived from an EMBL/GenBank/DDBJ whole genome shotgun (WGS) entry which is preliminary data.</text>
</comment>
<keyword evidence="2" id="KW-0326">Glycosidase</keyword>
<keyword evidence="4" id="KW-1185">Reference proteome</keyword>
<gene>
    <name evidence="3" type="primary">treF</name>
    <name evidence="3" type="ORF">OQ287_14525</name>
</gene>
<dbReference type="SUPFAM" id="SSF48208">
    <property type="entry name" value="Six-hairpin glycosidases"/>
    <property type="match status" value="1"/>
</dbReference>
<dbReference type="InterPro" id="IPR018232">
    <property type="entry name" value="Glyco_hydro_37_CS"/>
</dbReference>
<dbReference type="Proteomes" id="UP001165678">
    <property type="component" value="Unassembled WGS sequence"/>
</dbReference>
<dbReference type="PROSITE" id="PS00928">
    <property type="entry name" value="TREHALASE_2"/>
    <property type="match status" value="1"/>
</dbReference>
<protein>
    <submittedName>
        <fullName evidence="3">Alpha,alpha-trehalase TreF</fullName>
    </submittedName>
</protein>
<dbReference type="InterPro" id="IPR008928">
    <property type="entry name" value="6-hairpin_glycosidase_sf"/>
</dbReference>
<name>A0AA41ZHR1_9GAMM</name>
<proteinExistence type="predicted"/>
<evidence type="ECO:0000256" key="1">
    <source>
        <dbReference type="ARBA" id="ARBA00022801"/>
    </source>
</evidence>
<dbReference type="GO" id="GO:0005993">
    <property type="term" value="P:trehalose catabolic process"/>
    <property type="evidence" value="ECO:0007669"/>
    <property type="project" value="TreeGrafter"/>
</dbReference>
<sequence length="511" mass="58975">MHKTTPPPPILWEDLFYDVQNRHLFDDSKTFVDMIPTSAPDTILSLYHGLKLEQGPLTDHALKLFIEAHFIEQDAGHDYTPAPNQSITEHIDGLWSVLTRHLGTDMNPFSSRLPLPYDYIVPGGRFNEMYYWDTYFTMLGLQISGLTDMVKEMTDNFSFLIDTYGHVPNGNRTYYLSRSQPPFFSAMVAMRALHEGDEIYTRYLPSLVREYEYWMEGSDTLPPEHAHRRVVKLSDGTLLNRYWDDEDTPRPESFREDIITARHISRPHEEVWRNIRAAGESGWDFSSRWLADGQHLSTIRTIDVAPVDLNCLLHRLEAMIAKAFEIKGDEPMARHYQHCADQRRHAIRTLFWDDSTGLFRDYLWRERTQTMTVSGATAFPLYVQVATDTQAERTAHAIAHYLLKPGGLSATDTDTIEQWDKPNGWAPLQWVAVMGLRHYGERDLAHTIASRWITTNLDRYREEGKLIEKYNVIDDKRAEGGEYPAQDGFGWTNGVLRALMALYPDVSPTGR</sequence>
<dbReference type="PANTHER" id="PTHR23403">
    <property type="entry name" value="TREHALASE"/>
    <property type="match status" value="1"/>
</dbReference>
<organism evidence="3 4">
    <name type="scientific">Larsenimonas rhizosphaerae</name>
    <dbReference type="NCBI Taxonomy" id="2944682"/>
    <lineage>
        <taxon>Bacteria</taxon>
        <taxon>Pseudomonadati</taxon>
        <taxon>Pseudomonadota</taxon>
        <taxon>Gammaproteobacteria</taxon>
        <taxon>Oceanospirillales</taxon>
        <taxon>Halomonadaceae</taxon>
        <taxon>Larsenimonas</taxon>
    </lineage>
</organism>
<dbReference type="EMBL" id="JAPIVE010000005">
    <property type="protein sequence ID" value="MCX2525459.1"/>
    <property type="molecule type" value="Genomic_DNA"/>
</dbReference>
<dbReference type="Pfam" id="PF01204">
    <property type="entry name" value="Trehalase"/>
    <property type="match status" value="1"/>
</dbReference>
<dbReference type="Gene3D" id="1.50.10.10">
    <property type="match status" value="1"/>
</dbReference>
<evidence type="ECO:0000256" key="2">
    <source>
        <dbReference type="ARBA" id="ARBA00023295"/>
    </source>
</evidence>
<dbReference type="AlphaFoldDB" id="A0AA41ZHR1"/>
<dbReference type="PRINTS" id="PR00744">
    <property type="entry name" value="GLHYDRLASE37"/>
</dbReference>
<dbReference type="NCBIfam" id="NF009774">
    <property type="entry name" value="PRK13271.1"/>
    <property type="match status" value="1"/>
</dbReference>
<dbReference type="InterPro" id="IPR001661">
    <property type="entry name" value="Glyco_hydro_37"/>
</dbReference>
<keyword evidence="1" id="KW-0378">Hydrolase</keyword>
<dbReference type="RefSeq" id="WP_265896907.1">
    <property type="nucleotide sequence ID" value="NZ_JAPIVE010000005.1"/>
</dbReference>
<dbReference type="GO" id="GO:0004555">
    <property type="term" value="F:alpha,alpha-trehalase activity"/>
    <property type="evidence" value="ECO:0007669"/>
    <property type="project" value="InterPro"/>
</dbReference>
<evidence type="ECO:0000313" key="4">
    <source>
        <dbReference type="Proteomes" id="UP001165678"/>
    </source>
</evidence>
<dbReference type="PANTHER" id="PTHR23403:SF1">
    <property type="entry name" value="TREHALASE"/>
    <property type="match status" value="1"/>
</dbReference>